<evidence type="ECO:0000256" key="4">
    <source>
        <dbReference type="ARBA" id="ARBA00022597"/>
    </source>
</evidence>
<evidence type="ECO:0000313" key="13">
    <source>
        <dbReference type="Proteomes" id="UP000327044"/>
    </source>
</evidence>
<feature type="transmembrane region" description="Helical" evidence="9">
    <location>
        <begin position="244"/>
        <end position="265"/>
    </location>
</feature>
<feature type="transmembrane region" description="Helical" evidence="9">
    <location>
        <begin position="136"/>
        <end position="155"/>
    </location>
</feature>
<dbReference type="PROSITE" id="PS50850">
    <property type="entry name" value="MFS"/>
    <property type="match status" value="1"/>
</dbReference>
<evidence type="ECO:0000256" key="8">
    <source>
        <dbReference type="ARBA" id="ARBA00023180"/>
    </source>
</evidence>
<evidence type="ECO:0000313" key="11">
    <source>
        <dbReference type="EMBL" id="JAV96338.1"/>
    </source>
</evidence>
<dbReference type="GO" id="GO:0005886">
    <property type="term" value="C:plasma membrane"/>
    <property type="evidence" value="ECO:0007669"/>
    <property type="project" value="UniProtKB-SubCell"/>
</dbReference>
<evidence type="ECO:0000256" key="7">
    <source>
        <dbReference type="ARBA" id="ARBA00023136"/>
    </source>
</evidence>
<dbReference type="EMBL" id="GEZM01004690">
    <property type="protein sequence ID" value="JAV96338.1"/>
    <property type="molecule type" value="Transcribed_RNA"/>
</dbReference>
<dbReference type="InterPro" id="IPR005829">
    <property type="entry name" value="Sugar_transporter_CS"/>
</dbReference>
<evidence type="ECO:0000256" key="6">
    <source>
        <dbReference type="ARBA" id="ARBA00022989"/>
    </source>
</evidence>
<dbReference type="PRINTS" id="PR00171">
    <property type="entry name" value="SUGRTRNSPORT"/>
</dbReference>
<dbReference type="EMBL" id="VVIM01000002">
    <property type="protein sequence ID" value="KAB0802116.1"/>
    <property type="molecule type" value="Genomic_DNA"/>
</dbReference>
<dbReference type="PROSITE" id="PS00216">
    <property type="entry name" value="SUGAR_TRANSPORT_1"/>
    <property type="match status" value="1"/>
</dbReference>
<dbReference type="GO" id="GO:0022857">
    <property type="term" value="F:transmembrane transporter activity"/>
    <property type="evidence" value="ECO:0007669"/>
    <property type="project" value="InterPro"/>
</dbReference>
<dbReference type="InterPro" id="IPR036259">
    <property type="entry name" value="MFS_trans_sf"/>
</dbReference>
<evidence type="ECO:0000313" key="12">
    <source>
        <dbReference type="EMBL" id="KAB0802116.1"/>
    </source>
</evidence>
<feature type="transmembrane region" description="Helical" evidence="9">
    <location>
        <begin position="308"/>
        <end position="329"/>
    </location>
</feature>
<reference evidence="12" key="3">
    <citation type="submission" date="2019-08" db="EMBL/GenBank/DDBJ databases">
        <authorList>
            <consortium name="Photinus pyralis genome working group"/>
            <person name="Fallon T.R."/>
            <person name="Sander Lower S.E."/>
            <person name="Weng J.-K."/>
        </authorList>
    </citation>
    <scope>NUCLEOTIDE SEQUENCE</scope>
    <source>
        <strain evidence="12">1611_PpyrPB1</strain>
        <tissue evidence="12">Whole body</tissue>
    </source>
</reference>
<dbReference type="OrthoDB" id="6339427at2759"/>
<keyword evidence="5 9" id="KW-0812">Transmembrane</keyword>
<evidence type="ECO:0000256" key="9">
    <source>
        <dbReference type="SAM" id="Phobius"/>
    </source>
</evidence>
<dbReference type="Gene3D" id="1.20.1250.20">
    <property type="entry name" value="MFS general substrate transporter like domains"/>
    <property type="match status" value="1"/>
</dbReference>
<keyword evidence="6 9" id="KW-1133">Transmembrane helix</keyword>
<dbReference type="PROSITE" id="PS00217">
    <property type="entry name" value="SUGAR_TRANSPORT_2"/>
    <property type="match status" value="1"/>
</dbReference>
<feature type="transmembrane region" description="Helical" evidence="9">
    <location>
        <begin position="7"/>
        <end position="29"/>
    </location>
</feature>
<name>A0A1Y1NFM9_PHOPY</name>
<reference evidence="12 13" key="2">
    <citation type="journal article" date="2018" name="Elife">
        <title>Firefly genomes illuminate parallel origins of bioluminescence in beetles.</title>
        <authorList>
            <person name="Fallon T.R."/>
            <person name="Lower S.E."/>
            <person name="Chang C.H."/>
            <person name="Bessho-Uehara M."/>
            <person name="Martin G.J."/>
            <person name="Bewick A.J."/>
            <person name="Behringer M."/>
            <person name="Debat H.J."/>
            <person name="Wong I."/>
            <person name="Day J.C."/>
            <person name="Suvorov A."/>
            <person name="Silva C.J."/>
            <person name="Stanger-Hall K.F."/>
            <person name="Hall D.W."/>
            <person name="Schmitz R.J."/>
            <person name="Nelson D.R."/>
            <person name="Lewis S.M."/>
            <person name="Shigenobu S."/>
            <person name="Bybee S.M."/>
            <person name="Larracuente A.M."/>
            <person name="Oba Y."/>
            <person name="Weng J.K."/>
        </authorList>
    </citation>
    <scope>NUCLEOTIDE SEQUENCE [LARGE SCALE GENOMIC DNA]</scope>
    <source>
        <strain evidence="12">1611_PpyrPB1</strain>
        <tissue evidence="12">Whole body</tissue>
    </source>
</reference>
<dbReference type="Pfam" id="PF00083">
    <property type="entry name" value="Sugar_tr"/>
    <property type="match status" value="1"/>
</dbReference>
<dbReference type="AlphaFoldDB" id="A0A1Y1NFM9"/>
<dbReference type="InterPro" id="IPR050549">
    <property type="entry name" value="MFS_Trehalose_Transporter"/>
</dbReference>
<dbReference type="SUPFAM" id="SSF103473">
    <property type="entry name" value="MFS general substrate transporter"/>
    <property type="match status" value="1"/>
</dbReference>
<dbReference type="InParanoid" id="A0A1Y1NFM9"/>
<comment type="subcellular location">
    <subcellularLocation>
        <location evidence="1">Cell membrane</location>
        <topology evidence="1">Multi-pass membrane protein</topology>
    </subcellularLocation>
</comment>
<feature type="domain" description="Major facilitator superfamily (MFS) profile" evidence="10">
    <location>
        <begin position="1"/>
        <end position="434"/>
    </location>
</feature>
<proteinExistence type="predicted"/>
<organism evidence="11">
    <name type="scientific">Photinus pyralis</name>
    <name type="common">Common eastern firefly</name>
    <name type="synonym">Lampyris pyralis</name>
    <dbReference type="NCBI Taxonomy" id="7054"/>
    <lineage>
        <taxon>Eukaryota</taxon>
        <taxon>Metazoa</taxon>
        <taxon>Ecdysozoa</taxon>
        <taxon>Arthropoda</taxon>
        <taxon>Hexapoda</taxon>
        <taxon>Insecta</taxon>
        <taxon>Pterygota</taxon>
        <taxon>Neoptera</taxon>
        <taxon>Endopterygota</taxon>
        <taxon>Coleoptera</taxon>
        <taxon>Polyphaga</taxon>
        <taxon>Elateriformia</taxon>
        <taxon>Elateroidea</taxon>
        <taxon>Lampyridae</taxon>
        <taxon>Lampyrinae</taxon>
        <taxon>Photinus</taxon>
    </lineage>
</organism>
<sequence length="467" mass="50939">MLKGRPLQYFGTCIALLNMLGMGMHVGWPSPFLPVLERDPLTSITKDEGSWIATTYLIAGPVGSIIAGIALNKIGRKRSLLLSALPFLTSWIIIAITQRLGFLLLARFIAGIGGGAIYSVLPIYISELVDPPIRGFLISVMGTLTIVASLFINILGYYVNITYSSLICTLPSVVFLLFFPFIPETPNYYIVNGKIDVARKVLSQVRGRQIDAEEIQELVESNEKGLAKAGVLDLFKIASNRKGLFVCLGTMGAQQLAGIVPIIFYTQTIFEKAAADFPVIASTSLLYVLLIVFSAVSSAIVDRLGRRPLLITSISCCCVALLMEGVNLYLKSQGGLNSIGLSWMTLGDLSFLVIGYSIGLLVLPSVFLSELFPLNVKGLAVGFCNIYFSVVAAAVSKLFQITSDHYGLHVPFFVFSASSFLSLVFAVIVVPETKNKSLEQIQIDLRNKDEHNKGEQTHLLKKYCSEQ</sequence>
<keyword evidence="8" id="KW-0325">Glycoprotein</keyword>
<protein>
    <recommendedName>
        <fullName evidence="10">Major facilitator superfamily (MFS) profile domain-containing protein</fullName>
    </recommendedName>
</protein>
<keyword evidence="4" id="KW-0762">Sugar transport</keyword>
<dbReference type="FunFam" id="1.20.1250.20:FF:000218">
    <property type="entry name" value="facilitated trehalose transporter Tret1"/>
    <property type="match status" value="1"/>
</dbReference>
<evidence type="ECO:0000259" key="10">
    <source>
        <dbReference type="PROSITE" id="PS50850"/>
    </source>
</evidence>
<reference evidence="11" key="1">
    <citation type="journal article" date="2016" name="Sci. Rep.">
        <title>Molecular characterization of firefly nuptial gifts: a multi-omics approach sheds light on postcopulatory sexual selection.</title>
        <authorList>
            <person name="Al-Wathiqui N."/>
            <person name="Fallon T.R."/>
            <person name="South A."/>
            <person name="Weng J.K."/>
            <person name="Lewis S.M."/>
        </authorList>
    </citation>
    <scope>NUCLEOTIDE SEQUENCE</scope>
</reference>
<keyword evidence="2" id="KW-0813">Transport</keyword>
<accession>A0A1Y1NFM9</accession>
<dbReference type="PANTHER" id="PTHR48021:SF46">
    <property type="entry name" value="MAJOR FACILITATOR SUPERFAMILY (MFS) PROFILE DOMAIN-CONTAINING PROTEIN"/>
    <property type="match status" value="1"/>
</dbReference>
<feature type="transmembrane region" description="Helical" evidence="9">
    <location>
        <begin position="379"/>
        <end position="399"/>
    </location>
</feature>
<dbReference type="InterPro" id="IPR005828">
    <property type="entry name" value="MFS_sugar_transport-like"/>
</dbReference>
<dbReference type="InterPro" id="IPR003663">
    <property type="entry name" value="Sugar/inositol_transpt"/>
</dbReference>
<feature type="transmembrane region" description="Helical" evidence="9">
    <location>
        <begin position="161"/>
        <end position="182"/>
    </location>
</feature>
<keyword evidence="3" id="KW-1003">Cell membrane</keyword>
<feature type="transmembrane region" description="Helical" evidence="9">
    <location>
        <begin position="79"/>
        <end position="96"/>
    </location>
</feature>
<evidence type="ECO:0000256" key="2">
    <source>
        <dbReference type="ARBA" id="ARBA00022448"/>
    </source>
</evidence>
<evidence type="ECO:0000256" key="1">
    <source>
        <dbReference type="ARBA" id="ARBA00004651"/>
    </source>
</evidence>
<keyword evidence="13" id="KW-1185">Reference proteome</keyword>
<dbReference type="InterPro" id="IPR020846">
    <property type="entry name" value="MFS_dom"/>
</dbReference>
<feature type="transmembrane region" description="Helical" evidence="9">
    <location>
        <begin position="49"/>
        <end position="72"/>
    </location>
</feature>
<evidence type="ECO:0000256" key="5">
    <source>
        <dbReference type="ARBA" id="ARBA00022692"/>
    </source>
</evidence>
<feature type="transmembrane region" description="Helical" evidence="9">
    <location>
        <begin position="349"/>
        <end position="367"/>
    </location>
</feature>
<feature type="transmembrane region" description="Helical" evidence="9">
    <location>
        <begin position="411"/>
        <end position="430"/>
    </location>
</feature>
<gene>
    <name evidence="12" type="ORF">PPYR_04302</name>
</gene>
<evidence type="ECO:0000256" key="3">
    <source>
        <dbReference type="ARBA" id="ARBA00022475"/>
    </source>
</evidence>
<dbReference type="Proteomes" id="UP000327044">
    <property type="component" value="Unassembled WGS sequence"/>
</dbReference>
<feature type="transmembrane region" description="Helical" evidence="9">
    <location>
        <begin position="102"/>
        <end position="124"/>
    </location>
</feature>
<keyword evidence="7 9" id="KW-0472">Membrane</keyword>
<dbReference type="PANTHER" id="PTHR48021">
    <property type="match status" value="1"/>
</dbReference>
<feature type="transmembrane region" description="Helical" evidence="9">
    <location>
        <begin position="277"/>
        <end position="301"/>
    </location>
</feature>